<proteinExistence type="predicted"/>
<sequence length="60" mass="6944">WNHVDIKDNESSIYKESEKISENDANLDQNIQDESVSAIYTSSALNQYLTRVFEIDTTNF</sequence>
<reference evidence="1 2" key="1">
    <citation type="submission" date="2021-06" db="EMBL/GenBank/DDBJ databases">
        <authorList>
            <person name="Kallberg Y."/>
            <person name="Tangrot J."/>
            <person name="Rosling A."/>
        </authorList>
    </citation>
    <scope>NUCLEOTIDE SEQUENCE [LARGE SCALE GENOMIC DNA]</scope>
    <source>
        <strain evidence="1 2">120-4 pot B 10/14</strain>
    </source>
</reference>
<name>A0ABN7UF65_GIGMA</name>
<evidence type="ECO:0000313" key="2">
    <source>
        <dbReference type="Proteomes" id="UP000789901"/>
    </source>
</evidence>
<accession>A0ABN7UF65</accession>
<dbReference type="EMBL" id="CAJVQB010002631">
    <property type="protein sequence ID" value="CAG8581808.1"/>
    <property type="molecule type" value="Genomic_DNA"/>
</dbReference>
<comment type="caution">
    <text evidence="1">The sequence shown here is derived from an EMBL/GenBank/DDBJ whole genome shotgun (WGS) entry which is preliminary data.</text>
</comment>
<protein>
    <submittedName>
        <fullName evidence="1">26311_t:CDS:1</fullName>
    </submittedName>
</protein>
<organism evidence="1 2">
    <name type="scientific">Gigaspora margarita</name>
    <dbReference type="NCBI Taxonomy" id="4874"/>
    <lineage>
        <taxon>Eukaryota</taxon>
        <taxon>Fungi</taxon>
        <taxon>Fungi incertae sedis</taxon>
        <taxon>Mucoromycota</taxon>
        <taxon>Glomeromycotina</taxon>
        <taxon>Glomeromycetes</taxon>
        <taxon>Diversisporales</taxon>
        <taxon>Gigasporaceae</taxon>
        <taxon>Gigaspora</taxon>
    </lineage>
</organism>
<feature type="non-terminal residue" evidence="1">
    <location>
        <position position="1"/>
    </location>
</feature>
<gene>
    <name evidence="1" type="ORF">GMARGA_LOCUS5981</name>
</gene>
<keyword evidence="2" id="KW-1185">Reference proteome</keyword>
<evidence type="ECO:0000313" key="1">
    <source>
        <dbReference type="EMBL" id="CAG8581808.1"/>
    </source>
</evidence>
<dbReference type="Proteomes" id="UP000789901">
    <property type="component" value="Unassembled WGS sequence"/>
</dbReference>